<dbReference type="PANTHER" id="PTHR30244">
    <property type="entry name" value="TRANSAMINASE"/>
    <property type="match status" value="1"/>
</dbReference>
<dbReference type="Gene3D" id="3.40.640.10">
    <property type="entry name" value="Type I PLP-dependent aspartate aminotransferase-like (Major domain)"/>
    <property type="match status" value="1"/>
</dbReference>
<evidence type="ECO:0000256" key="1">
    <source>
        <dbReference type="ARBA" id="ARBA00022898"/>
    </source>
</evidence>
<proteinExistence type="inferred from homology"/>
<protein>
    <submittedName>
        <fullName evidence="6">dTDP-4-amino-4,6-dideoxygalactose transaminase</fullName>
    </submittedName>
</protein>
<feature type="modified residue" description="N6-(pyridoxal phosphate)lysine" evidence="4">
    <location>
        <position position="211"/>
    </location>
</feature>
<keyword evidence="1 4" id="KW-0663">Pyridoxal phosphate</keyword>
<organism evidence="6">
    <name type="scientific">Candidatus Kentrum sp. FW</name>
    <dbReference type="NCBI Taxonomy" id="2126338"/>
    <lineage>
        <taxon>Bacteria</taxon>
        <taxon>Pseudomonadati</taxon>
        <taxon>Pseudomonadota</taxon>
        <taxon>Gammaproteobacteria</taxon>
        <taxon>Candidatus Kentrum</taxon>
    </lineage>
</organism>
<dbReference type="GO" id="GO:0030170">
    <property type="term" value="F:pyridoxal phosphate binding"/>
    <property type="evidence" value="ECO:0007669"/>
    <property type="project" value="TreeGrafter"/>
</dbReference>
<evidence type="ECO:0000256" key="5">
    <source>
        <dbReference type="RuleBase" id="RU004508"/>
    </source>
</evidence>
<dbReference type="PANTHER" id="PTHR30244:SF34">
    <property type="entry name" value="DTDP-4-AMINO-4,6-DIDEOXYGALACTOSE TRANSAMINASE"/>
    <property type="match status" value="1"/>
</dbReference>
<dbReference type="InterPro" id="IPR015424">
    <property type="entry name" value="PyrdxlP-dep_Trfase"/>
</dbReference>
<gene>
    <name evidence="6" type="ORF">BECKFW1821B_GA0114236_11218</name>
</gene>
<name>A0A450THZ6_9GAMM</name>
<comment type="similarity">
    <text evidence="2 5">Belongs to the DegT/DnrJ/EryC1 family.</text>
</comment>
<evidence type="ECO:0000256" key="4">
    <source>
        <dbReference type="PIRSR" id="PIRSR000390-2"/>
    </source>
</evidence>
<evidence type="ECO:0000256" key="3">
    <source>
        <dbReference type="PIRSR" id="PIRSR000390-1"/>
    </source>
</evidence>
<dbReference type="PIRSF" id="PIRSF000390">
    <property type="entry name" value="PLP_StrS"/>
    <property type="match status" value="1"/>
</dbReference>
<evidence type="ECO:0000313" key="6">
    <source>
        <dbReference type="EMBL" id="VFJ66773.1"/>
    </source>
</evidence>
<dbReference type="GO" id="GO:0000271">
    <property type="term" value="P:polysaccharide biosynthetic process"/>
    <property type="evidence" value="ECO:0007669"/>
    <property type="project" value="TreeGrafter"/>
</dbReference>
<dbReference type="InterPro" id="IPR000653">
    <property type="entry name" value="DegT/StrS_aminotransferase"/>
</dbReference>
<feature type="active site" description="Proton acceptor" evidence="3">
    <location>
        <position position="211"/>
    </location>
</feature>
<evidence type="ECO:0000256" key="2">
    <source>
        <dbReference type="ARBA" id="ARBA00037999"/>
    </source>
</evidence>
<sequence>MKGKILEHLQNYEIKGDRDYGGSWPTYDKGAVLIGKDEIDSAKRVVSSKRLFRYDNRSIENTEVGVFENDVCQLMNIKYCLATSSGTSAITLALMGAGVIPGDEVICSSFGFPSTVSAILLTGAKPVFVEVNENLHLDIEDLKKKITSHTRAVLMIHMRGQVGDVFNVLKVCKAANIPLIEDAVPTLGLRLGNQFTGTIGDFGAFSTQSDKSINTGEGGFVVTNDRKAFEKIILLSGAYETRANAHFRDHKISLDERKYPLFNFRMDEVRAAIARPQVQKLLDRVAKLQRNYSFFVDALSNYTEVVIREPGVQGGNICDSMIFHIEGLDDYLITKAVEALRSEGVDCRRFGGSSEFNARSFWNWHYAFPGLSENDIKKSLPASYQYINKAIDIPLSPLIGEKEIAIFNRAIRKVLG</sequence>
<reference evidence="6" key="1">
    <citation type="submission" date="2019-02" db="EMBL/GenBank/DDBJ databases">
        <authorList>
            <person name="Gruber-Vodicka R. H."/>
            <person name="Seah K. B. B."/>
        </authorList>
    </citation>
    <scope>NUCLEOTIDE SEQUENCE</scope>
    <source>
        <strain evidence="6">BECK_BZ106</strain>
    </source>
</reference>
<accession>A0A450THZ6</accession>
<dbReference type="EMBL" id="CAADFD010000121">
    <property type="protein sequence ID" value="VFJ66773.1"/>
    <property type="molecule type" value="Genomic_DNA"/>
</dbReference>
<dbReference type="AlphaFoldDB" id="A0A450THZ6"/>
<dbReference type="SUPFAM" id="SSF53383">
    <property type="entry name" value="PLP-dependent transferases"/>
    <property type="match status" value="1"/>
</dbReference>
<dbReference type="Pfam" id="PF01041">
    <property type="entry name" value="DegT_DnrJ_EryC1"/>
    <property type="match status" value="1"/>
</dbReference>
<dbReference type="InterPro" id="IPR015421">
    <property type="entry name" value="PyrdxlP-dep_Trfase_major"/>
</dbReference>
<dbReference type="GO" id="GO:0008483">
    <property type="term" value="F:transaminase activity"/>
    <property type="evidence" value="ECO:0007669"/>
    <property type="project" value="TreeGrafter"/>
</dbReference>